<evidence type="ECO:0000313" key="3">
    <source>
        <dbReference type="Proteomes" id="UP000563094"/>
    </source>
</evidence>
<name>A0A839GY80_9BACT</name>
<keyword evidence="3" id="KW-1185">Reference proteome</keyword>
<dbReference type="Pfam" id="PF13568">
    <property type="entry name" value="OMP_b-brl_2"/>
    <property type="match status" value="1"/>
</dbReference>
<gene>
    <name evidence="2" type="ORF">FHS90_004406</name>
</gene>
<dbReference type="InterPro" id="IPR011250">
    <property type="entry name" value="OMP/PagP_B-barrel"/>
</dbReference>
<sequence>MRTVRYKIPRRIYLLLFLLIDFPVLGFAQQTSQTLEILLQAGPSHTFLRGRELTDQASGDIRPVAGLALRYQLNRFFLQTGLLYENKGNKEESSNLVYDEQGHLQGEQLYTVRTHYHYLVMPLFIGKNVGQTGFYGKAGVYLAYLFKQQVSALDEDLNLTPYTGRIDGGLSAGIGFSRNLSNTWRWSVEARHNWGLLDTNKEPILTGGTLKTTSTNLLLGISYAIK</sequence>
<accession>A0A839GY80</accession>
<dbReference type="AlphaFoldDB" id="A0A839GY80"/>
<evidence type="ECO:0000313" key="2">
    <source>
        <dbReference type="EMBL" id="MBA9079666.1"/>
    </source>
</evidence>
<evidence type="ECO:0000259" key="1">
    <source>
        <dbReference type="Pfam" id="PF13568"/>
    </source>
</evidence>
<feature type="domain" description="Outer membrane protein beta-barrel" evidence="1">
    <location>
        <begin position="27"/>
        <end position="199"/>
    </location>
</feature>
<dbReference type="SUPFAM" id="SSF56925">
    <property type="entry name" value="OMPA-like"/>
    <property type="match status" value="1"/>
</dbReference>
<organism evidence="2 3">
    <name type="scientific">Rufibacter quisquiliarum</name>
    <dbReference type="NCBI Taxonomy" id="1549639"/>
    <lineage>
        <taxon>Bacteria</taxon>
        <taxon>Pseudomonadati</taxon>
        <taxon>Bacteroidota</taxon>
        <taxon>Cytophagia</taxon>
        <taxon>Cytophagales</taxon>
        <taxon>Hymenobacteraceae</taxon>
        <taxon>Rufibacter</taxon>
    </lineage>
</organism>
<comment type="caution">
    <text evidence="2">The sequence shown here is derived from an EMBL/GenBank/DDBJ whole genome shotgun (WGS) entry which is preliminary data.</text>
</comment>
<protein>
    <recommendedName>
        <fullName evidence="1">Outer membrane protein beta-barrel domain-containing protein</fullName>
    </recommendedName>
</protein>
<dbReference type="EMBL" id="JACJIQ010000027">
    <property type="protein sequence ID" value="MBA9079666.1"/>
    <property type="molecule type" value="Genomic_DNA"/>
</dbReference>
<dbReference type="Proteomes" id="UP000563094">
    <property type="component" value="Unassembled WGS sequence"/>
</dbReference>
<dbReference type="InterPro" id="IPR025665">
    <property type="entry name" value="Beta-barrel_OMP_2"/>
</dbReference>
<proteinExistence type="predicted"/>
<reference evidence="2 3" key="1">
    <citation type="submission" date="2020-08" db="EMBL/GenBank/DDBJ databases">
        <title>Genomic Encyclopedia of Type Strains, Phase IV (KMG-IV): sequencing the most valuable type-strain genomes for metagenomic binning, comparative biology and taxonomic classification.</title>
        <authorList>
            <person name="Goeker M."/>
        </authorList>
    </citation>
    <scope>NUCLEOTIDE SEQUENCE [LARGE SCALE GENOMIC DNA]</scope>
    <source>
        <strain evidence="2 3">DSM 29854</strain>
    </source>
</reference>
<dbReference type="RefSeq" id="WP_182514464.1">
    <property type="nucleotide sequence ID" value="NZ_JACJIQ010000027.1"/>
</dbReference>